<dbReference type="Gene3D" id="1.10.287.210">
    <property type="match status" value="1"/>
</dbReference>
<evidence type="ECO:0000256" key="1">
    <source>
        <dbReference type="ARBA" id="ARBA00023157"/>
    </source>
</evidence>
<accession>A0A452IJY2</accession>
<evidence type="ECO:0000256" key="3">
    <source>
        <dbReference type="SAM" id="SignalP"/>
    </source>
</evidence>
<keyword evidence="2" id="KW-0812">Transmembrane</keyword>
<dbReference type="STRING" id="38772.ENSGAGP00000028153"/>
<feature type="chain" id="PRO_5019556998" evidence="3">
    <location>
        <begin position="19"/>
        <end position="458"/>
    </location>
</feature>
<name>A0A452IJY2_9SAUR</name>
<reference evidence="5" key="1">
    <citation type="journal article" date="2017" name="PLoS ONE">
        <title>The Agassiz's desert tortoise genome provides a resource for the conservation of a threatened species.</title>
        <authorList>
            <person name="Tollis M."/>
            <person name="DeNardo D.F."/>
            <person name="Cornelius J.A."/>
            <person name="Dolby G.A."/>
            <person name="Edwards T."/>
            <person name="Henen B.T."/>
            <person name="Karl A.E."/>
            <person name="Murphy R.W."/>
            <person name="Kusumi K."/>
        </authorList>
    </citation>
    <scope>NUCLEOTIDE SEQUENCE [LARGE SCALE GENOMIC DNA]</scope>
</reference>
<proteinExistence type="predicted"/>
<organism evidence="4 5">
    <name type="scientific">Gopherus agassizii</name>
    <name type="common">Agassiz's desert tortoise</name>
    <dbReference type="NCBI Taxonomy" id="38772"/>
    <lineage>
        <taxon>Eukaryota</taxon>
        <taxon>Metazoa</taxon>
        <taxon>Chordata</taxon>
        <taxon>Craniata</taxon>
        <taxon>Vertebrata</taxon>
        <taxon>Euteleostomi</taxon>
        <taxon>Archelosauria</taxon>
        <taxon>Testudinata</taxon>
        <taxon>Testudines</taxon>
        <taxon>Cryptodira</taxon>
        <taxon>Durocryptodira</taxon>
        <taxon>Testudinoidea</taxon>
        <taxon>Testudinidae</taxon>
        <taxon>Gopherus</taxon>
    </lineage>
</organism>
<dbReference type="Pfam" id="PF00429">
    <property type="entry name" value="TLV_coat"/>
    <property type="match status" value="1"/>
</dbReference>
<evidence type="ECO:0000313" key="5">
    <source>
        <dbReference type="Proteomes" id="UP000291020"/>
    </source>
</evidence>
<protein>
    <submittedName>
        <fullName evidence="4">Uncharacterized protein</fullName>
    </submittedName>
</protein>
<dbReference type="PANTHER" id="PTHR10424:SF73">
    <property type="entry name" value="ENDOGENOUS RETROVIRUS GROUP FC1 ENV POLYPROTEIN-RELATED"/>
    <property type="match status" value="1"/>
</dbReference>
<dbReference type="PANTHER" id="PTHR10424">
    <property type="entry name" value="VIRAL ENVELOPE PROTEIN"/>
    <property type="match status" value="1"/>
</dbReference>
<keyword evidence="2" id="KW-1133">Transmembrane helix</keyword>
<dbReference type="SUPFAM" id="SSF58069">
    <property type="entry name" value="Virus ectodomain"/>
    <property type="match status" value="1"/>
</dbReference>
<feature type="signal peptide" evidence="3">
    <location>
        <begin position="1"/>
        <end position="18"/>
    </location>
</feature>
<keyword evidence="3" id="KW-0732">Signal</keyword>
<dbReference type="Proteomes" id="UP000291020">
    <property type="component" value="Unassembled WGS sequence"/>
</dbReference>
<evidence type="ECO:0000256" key="2">
    <source>
        <dbReference type="SAM" id="Phobius"/>
    </source>
</evidence>
<reference evidence="4" key="3">
    <citation type="submission" date="2025-09" db="UniProtKB">
        <authorList>
            <consortium name="Ensembl"/>
        </authorList>
    </citation>
    <scope>IDENTIFICATION</scope>
</reference>
<keyword evidence="1" id="KW-1015">Disulfide bond</keyword>
<dbReference type="Ensembl" id="ENSGAGT00000031993.1">
    <property type="protein sequence ID" value="ENSGAGP00000028153.1"/>
    <property type="gene ID" value="ENSGAGG00000020461.1"/>
</dbReference>
<dbReference type="AlphaFoldDB" id="A0A452IJY2"/>
<dbReference type="InterPro" id="IPR018154">
    <property type="entry name" value="TLV/ENV_coat_polyprotein"/>
</dbReference>
<feature type="transmembrane region" description="Helical" evidence="2">
    <location>
        <begin position="391"/>
        <end position="409"/>
    </location>
</feature>
<keyword evidence="2" id="KW-0472">Membrane</keyword>
<keyword evidence="5" id="KW-1185">Reference proteome</keyword>
<reference evidence="4" key="2">
    <citation type="submission" date="2025-08" db="UniProtKB">
        <authorList>
            <consortium name="Ensembl"/>
        </authorList>
    </citation>
    <scope>IDENTIFICATION</scope>
</reference>
<evidence type="ECO:0000313" key="4">
    <source>
        <dbReference type="Ensembl" id="ENSGAGP00000028153.1"/>
    </source>
</evidence>
<sequence>RRWISGLSSLLVTWTILTLDLDYCLNDTKALKVSFAREFNLSNCWICSQIPYHAAGLPWRAIPKNWSDHCQWWFASGGNESCYTHNVPGLKPSLPNLFNNCSLEQQYALSNDSWHPFGNASHFPQPIRLRLVPSGLLCYQQSVTANHTWFAGNSTCQYYVSSVANVSIPLFNASGQDTGEGFLYFSANSSLMIQQGFNGIVANGQSFYICGKFAYKWLPHHWHGSCYEGFLAPPLRVLDQPPPGRPRQCRSLWATPEPIREGDRLGMILLPSYGVGRMAQLYRRLSVFLTQFANETLAIEKSLSSELYQLRLLALQNRQALDYVLASQGGVCALIGDECCTYVPDNSVDINRHILSAEQAFSQWKAQEQAPSLFESLFNWLPNLGGVGSELIRFLIIGVVLCLLVLLILTCCKVIMGKVCSTTSVTPMLMAGHLQHSPDPDLNQVLSSFYEKTQAGAF</sequence>